<dbReference type="GO" id="GO:0003841">
    <property type="term" value="F:1-acylglycerol-3-phosphate O-acyltransferase activity"/>
    <property type="evidence" value="ECO:0007669"/>
    <property type="project" value="TreeGrafter"/>
</dbReference>
<evidence type="ECO:0000256" key="5">
    <source>
        <dbReference type="ARBA" id="ARBA00023315"/>
    </source>
</evidence>
<evidence type="ECO:0000259" key="6">
    <source>
        <dbReference type="SMART" id="SM00563"/>
    </source>
</evidence>
<keyword evidence="2" id="KW-0444">Lipid biosynthesis</keyword>
<evidence type="ECO:0000256" key="2">
    <source>
        <dbReference type="ARBA" id="ARBA00022516"/>
    </source>
</evidence>
<dbReference type="PANTHER" id="PTHR10434:SF64">
    <property type="entry name" value="1-ACYL-SN-GLYCEROL-3-PHOSPHATE ACYLTRANSFERASE-RELATED"/>
    <property type="match status" value="1"/>
</dbReference>
<organism evidence="7 8">
    <name type="scientific">Kibdelosporangium aridum</name>
    <dbReference type="NCBI Taxonomy" id="2030"/>
    <lineage>
        <taxon>Bacteria</taxon>
        <taxon>Bacillati</taxon>
        <taxon>Actinomycetota</taxon>
        <taxon>Actinomycetes</taxon>
        <taxon>Pseudonocardiales</taxon>
        <taxon>Pseudonocardiaceae</taxon>
        <taxon>Kibdelosporangium</taxon>
    </lineage>
</organism>
<feature type="domain" description="Phospholipid/glycerol acyltransferase" evidence="6">
    <location>
        <begin position="74"/>
        <end position="186"/>
    </location>
</feature>
<evidence type="ECO:0000313" key="8">
    <source>
        <dbReference type="Proteomes" id="UP000287547"/>
    </source>
</evidence>
<dbReference type="OrthoDB" id="5184723at2"/>
<dbReference type="Proteomes" id="UP000287547">
    <property type="component" value="Unassembled WGS sequence"/>
</dbReference>
<evidence type="ECO:0000313" key="7">
    <source>
        <dbReference type="EMBL" id="RSM86293.1"/>
    </source>
</evidence>
<dbReference type="Pfam" id="PF01553">
    <property type="entry name" value="Acyltransferase"/>
    <property type="match status" value="1"/>
</dbReference>
<dbReference type="SMART" id="SM00563">
    <property type="entry name" value="PlsC"/>
    <property type="match status" value="1"/>
</dbReference>
<evidence type="ECO:0000256" key="3">
    <source>
        <dbReference type="ARBA" id="ARBA00022679"/>
    </source>
</evidence>
<keyword evidence="5 7" id="KW-0012">Acyltransferase</keyword>
<dbReference type="GO" id="GO:0006654">
    <property type="term" value="P:phosphatidic acid biosynthetic process"/>
    <property type="evidence" value="ECO:0007669"/>
    <property type="project" value="TreeGrafter"/>
</dbReference>
<keyword evidence="4" id="KW-0443">Lipid metabolism</keyword>
<dbReference type="AlphaFoldDB" id="A0A428ZDX5"/>
<name>A0A428ZDX5_KIBAR</name>
<dbReference type="InterPro" id="IPR002123">
    <property type="entry name" value="Plipid/glycerol_acylTrfase"/>
</dbReference>
<sequence>MSVWTSVSSCTPECVVHKLPPVGLPRRVARCLAGVCVLVVLLCSTRRTVRWTCRLLLRALGVKLAAPAQIPPGTLLAANHISWLDAVAVLAVEPVTFLAKQEVATWPIIGRVIRRVGTRFIHREGLRALPLTIGVLADELRHGRTVAVFPGGTTWCGPPGGRFRRAAFQAALDARAPVRPVTISYTQGGRPSTVPAFVGGGSLVASLWQVVRARDLIVRVDVHDPVDHGLTTFPPHARRELADAAYQAISASADTSPL</sequence>
<dbReference type="SUPFAM" id="SSF69593">
    <property type="entry name" value="Glycerol-3-phosphate (1)-acyltransferase"/>
    <property type="match status" value="1"/>
</dbReference>
<evidence type="ECO:0000256" key="4">
    <source>
        <dbReference type="ARBA" id="ARBA00023098"/>
    </source>
</evidence>
<dbReference type="PANTHER" id="PTHR10434">
    <property type="entry name" value="1-ACYL-SN-GLYCEROL-3-PHOSPHATE ACYLTRANSFERASE"/>
    <property type="match status" value="1"/>
</dbReference>
<accession>A0A428ZDX5</accession>
<comment type="pathway">
    <text evidence="1">Lipid metabolism.</text>
</comment>
<gene>
    <name evidence="7" type="ORF">DMH04_14085</name>
</gene>
<dbReference type="EMBL" id="QHKI01000009">
    <property type="protein sequence ID" value="RSM86293.1"/>
    <property type="molecule type" value="Genomic_DNA"/>
</dbReference>
<comment type="caution">
    <text evidence="7">The sequence shown here is derived from an EMBL/GenBank/DDBJ whole genome shotgun (WGS) entry which is preliminary data.</text>
</comment>
<dbReference type="CDD" id="cd07989">
    <property type="entry name" value="LPLAT_AGPAT-like"/>
    <property type="match status" value="1"/>
</dbReference>
<evidence type="ECO:0000256" key="1">
    <source>
        <dbReference type="ARBA" id="ARBA00005189"/>
    </source>
</evidence>
<proteinExistence type="predicted"/>
<keyword evidence="3 7" id="KW-0808">Transferase</keyword>
<protein>
    <submittedName>
        <fullName evidence="7">1-acyl-sn-glycerol-3-phosphate acyltransferase</fullName>
    </submittedName>
</protein>
<reference evidence="7 8" key="1">
    <citation type="submission" date="2018-05" db="EMBL/GenBank/DDBJ databases">
        <title>Evolution of GPA BGCs.</title>
        <authorList>
            <person name="Waglechner N."/>
            <person name="Wright G.D."/>
        </authorList>
    </citation>
    <scope>NUCLEOTIDE SEQUENCE [LARGE SCALE GENOMIC DNA]</scope>
    <source>
        <strain evidence="7 8">A82846</strain>
    </source>
</reference>